<evidence type="ECO:0000313" key="3">
    <source>
        <dbReference type="Proteomes" id="UP000241193"/>
    </source>
</evidence>
<dbReference type="AlphaFoldDB" id="A0A2T4IIK4"/>
<dbReference type="SUPFAM" id="SSF141868">
    <property type="entry name" value="EAL domain-like"/>
    <property type="match status" value="1"/>
</dbReference>
<dbReference type="Gene3D" id="3.20.20.450">
    <property type="entry name" value="EAL domain"/>
    <property type="match status" value="1"/>
</dbReference>
<comment type="caution">
    <text evidence="2">The sequence shown here is derived from an EMBL/GenBank/DDBJ whole genome shotgun (WGS) entry which is preliminary data.</text>
</comment>
<dbReference type="PANTHER" id="PTHR33121">
    <property type="entry name" value="CYCLIC DI-GMP PHOSPHODIESTERASE PDEF"/>
    <property type="match status" value="1"/>
</dbReference>
<sequence>MSTRFPQPFEPAGCDQCRNAAALGFEFTMAFQPIVDLLGGAPFAYEALVRGPAGEGAASVLAQVNDDNRYRFDQACRVKAIELAAGLGLGAINGTRLSINFLPNAIYRPESCIRSTLEACERFGFPSQRLMFEVTEGEQVSDGEHLIRIFSDYRKRGFITAIDDFGAGYAGLNLLAKFQPHVLKLDMELIRDIDANPARQAIVAGIALTAERLGITLIGEGVETTDERDCLLDFGVRYQQGYLFARPAIEALPAG</sequence>
<dbReference type="PANTHER" id="PTHR33121:SF15">
    <property type="entry name" value="BLUE LIGHT- AND TEMPERATURE-REGULATED ANTIREPRESSOR BLUF"/>
    <property type="match status" value="1"/>
</dbReference>
<proteinExistence type="predicted"/>
<dbReference type="OrthoDB" id="9813903at2"/>
<dbReference type="PROSITE" id="PS50883">
    <property type="entry name" value="EAL"/>
    <property type="match status" value="1"/>
</dbReference>
<dbReference type="InterPro" id="IPR050706">
    <property type="entry name" value="Cyclic-di-GMP_PDE-like"/>
</dbReference>
<protein>
    <submittedName>
        <fullName evidence="2">EAL domain-containing protein</fullName>
    </submittedName>
</protein>
<feature type="domain" description="EAL" evidence="1">
    <location>
        <begin position="10"/>
        <end position="255"/>
    </location>
</feature>
<name>A0A2T4IIK4_9RHOO</name>
<dbReference type="SMART" id="SM00052">
    <property type="entry name" value="EAL"/>
    <property type="match status" value="1"/>
</dbReference>
<keyword evidence="3" id="KW-1185">Reference proteome</keyword>
<dbReference type="Proteomes" id="UP000241193">
    <property type="component" value="Unassembled WGS sequence"/>
</dbReference>
<dbReference type="EMBL" id="PZKC01000002">
    <property type="protein sequence ID" value="PTD97607.1"/>
    <property type="molecule type" value="Genomic_DNA"/>
</dbReference>
<evidence type="ECO:0000313" key="2">
    <source>
        <dbReference type="EMBL" id="PTD97607.1"/>
    </source>
</evidence>
<gene>
    <name evidence="2" type="ORF">C8261_02715</name>
</gene>
<dbReference type="CDD" id="cd01948">
    <property type="entry name" value="EAL"/>
    <property type="match status" value="1"/>
</dbReference>
<reference evidence="2 3" key="1">
    <citation type="submission" date="2018-03" db="EMBL/GenBank/DDBJ databases">
        <authorList>
            <person name="Keele B.F."/>
        </authorList>
    </citation>
    <scope>NUCLEOTIDE SEQUENCE [LARGE SCALE GENOMIC DNA]</scope>
    <source>
        <strain evidence="2 3">D20</strain>
    </source>
</reference>
<accession>A0A2T4IIK4</accession>
<dbReference type="InterPro" id="IPR001633">
    <property type="entry name" value="EAL_dom"/>
</dbReference>
<dbReference type="GO" id="GO:0071111">
    <property type="term" value="F:cyclic-guanylate-specific phosphodiesterase activity"/>
    <property type="evidence" value="ECO:0007669"/>
    <property type="project" value="InterPro"/>
</dbReference>
<organism evidence="2 3">
    <name type="scientific">Pseudothauera lacus</name>
    <dbReference type="NCBI Taxonomy" id="2136175"/>
    <lineage>
        <taxon>Bacteria</taxon>
        <taxon>Pseudomonadati</taxon>
        <taxon>Pseudomonadota</taxon>
        <taxon>Betaproteobacteria</taxon>
        <taxon>Rhodocyclales</taxon>
        <taxon>Zoogloeaceae</taxon>
        <taxon>Pseudothauera</taxon>
    </lineage>
</organism>
<evidence type="ECO:0000259" key="1">
    <source>
        <dbReference type="PROSITE" id="PS50883"/>
    </source>
</evidence>
<dbReference type="RefSeq" id="WP_107492127.1">
    <property type="nucleotide sequence ID" value="NZ_PZKC01000002.1"/>
</dbReference>
<reference evidence="2 3" key="2">
    <citation type="submission" date="2018-04" db="EMBL/GenBank/DDBJ databases">
        <title>Thauera lacus sp. nov., isolated from an saline lake in Inner Mongolia, China.</title>
        <authorList>
            <person name="Liang Q.-Y."/>
        </authorList>
    </citation>
    <scope>NUCLEOTIDE SEQUENCE [LARGE SCALE GENOMIC DNA]</scope>
    <source>
        <strain evidence="2 3">D20</strain>
    </source>
</reference>
<dbReference type="InterPro" id="IPR035919">
    <property type="entry name" value="EAL_sf"/>
</dbReference>
<dbReference type="Pfam" id="PF00563">
    <property type="entry name" value="EAL"/>
    <property type="match status" value="1"/>
</dbReference>